<dbReference type="InterPro" id="IPR027417">
    <property type="entry name" value="P-loop_NTPase"/>
</dbReference>
<evidence type="ECO:0000256" key="9">
    <source>
        <dbReference type="ARBA" id="ARBA00023134"/>
    </source>
</evidence>
<dbReference type="PROSITE" id="PS50936">
    <property type="entry name" value="ENGC_GTPASE"/>
    <property type="match status" value="1"/>
</dbReference>
<organism evidence="14 15">
    <name type="scientific">Alkaliphilus serpentinus</name>
    <dbReference type="NCBI Taxonomy" id="1482731"/>
    <lineage>
        <taxon>Bacteria</taxon>
        <taxon>Bacillati</taxon>
        <taxon>Bacillota</taxon>
        <taxon>Clostridia</taxon>
        <taxon>Peptostreptococcales</taxon>
        <taxon>Natronincolaceae</taxon>
        <taxon>Alkaliphilus</taxon>
    </lineage>
</organism>
<keyword evidence="15" id="KW-1185">Reference proteome</keyword>
<keyword evidence="2 10" id="KW-0690">Ribosome biogenesis</keyword>
<reference evidence="14 15" key="1">
    <citation type="submission" date="2019-10" db="EMBL/GenBank/DDBJ databases">
        <title>Alkaliphilus serpentinus sp. nov. and Alkaliphilus pronyensis sp. nov., two novel anaerobic alkaliphilic species isolated from the serpentinized-hosted hydrothermal field of the Prony Bay (New Caledonia).</title>
        <authorList>
            <person name="Postec A."/>
        </authorList>
    </citation>
    <scope>NUCLEOTIDE SEQUENCE [LARGE SCALE GENOMIC DNA]</scope>
    <source>
        <strain evidence="14 15">LacT</strain>
    </source>
</reference>
<dbReference type="GO" id="GO:0046872">
    <property type="term" value="F:metal ion binding"/>
    <property type="evidence" value="ECO:0007669"/>
    <property type="project" value="UniProtKB-KW"/>
</dbReference>
<evidence type="ECO:0000313" key="14">
    <source>
        <dbReference type="EMBL" id="KAB3531518.1"/>
    </source>
</evidence>
<dbReference type="PANTHER" id="PTHR32120:SF10">
    <property type="entry name" value="SMALL RIBOSOMAL SUBUNIT BIOGENESIS GTPASE RSGA"/>
    <property type="match status" value="1"/>
</dbReference>
<comment type="subcellular location">
    <subcellularLocation>
        <location evidence="10">Cytoplasm</location>
    </subcellularLocation>
</comment>
<feature type="binding site" evidence="10">
    <location>
        <begin position="149"/>
        <end position="152"/>
    </location>
    <ligand>
        <name>GTP</name>
        <dbReference type="ChEBI" id="CHEBI:37565"/>
    </ligand>
</feature>
<dbReference type="PROSITE" id="PS51721">
    <property type="entry name" value="G_CP"/>
    <property type="match status" value="1"/>
</dbReference>
<feature type="binding site" evidence="10">
    <location>
        <begin position="201"/>
        <end position="209"/>
    </location>
    <ligand>
        <name>GTP</name>
        <dbReference type="ChEBI" id="CHEBI:37565"/>
    </ligand>
</feature>
<keyword evidence="4 10" id="KW-0699">rRNA-binding</keyword>
<dbReference type="InterPro" id="IPR010914">
    <property type="entry name" value="RsgA_GTPase_dom"/>
</dbReference>
<protein>
    <recommendedName>
        <fullName evidence="10">Small ribosomal subunit biogenesis GTPase RsgA</fullName>
        <ecNumber evidence="10">3.6.1.-</ecNumber>
    </recommendedName>
</protein>
<feature type="binding site" evidence="10">
    <location>
        <position position="295"/>
    </location>
    <ligand>
        <name>Zn(2+)</name>
        <dbReference type="ChEBI" id="CHEBI:29105"/>
    </ligand>
</feature>
<evidence type="ECO:0000256" key="10">
    <source>
        <dbReference type="HAMAP-Rule" id="MF_01820"/>
    </source>
</evidence>
<dbReference type="Pfam" id="PF03193">
    <property type="entry name" value="RsgA_GTPase"/>
    <property type="match status" value="1"/>
</dbReference>
<evidence type="ECO:0000256" key="5">
    <source>
        <dbReference type="ARBA" id="ARBA00022741"/>
    </source>
</evidence>
<dbReference type="AlphaFoldDB" id="A0A833MAS8"/>
<dbReference type="EC" id="3.6.1.-" evidence="10"/>
<comment type="cofactor">
    <cofactor evidence="10">
        <name>Zn(2+)</name>
        <dbReference type="ChEBI" id="CHEBI:29105"/>
    </cofactor>
    <text evidence="10">Binds 1 zinc ion per subunit.</text>
</comment>
<evidence type="ECO:0000259" key="13">
    <source>
        <dbReference type="PROSITE" id="PS51721"/>
    </source>
</evidence>
<feature type="coiled-coil region" evidence="11">
    <location>
        <begin position="307"/>
        <end position="337"/>
    </location>
</feature>
<feature type="binding site" evidence="10">
    <location>
        <position position="289"/>
    </location>
    <ligand>
        <name>Zn(2+)</name>
        <dbReference type="ChEBI" id="CHEBI:29105"/>
    </ligand>
</feature>
<dbReference type="GO" id="GO:0042274">
    <property type="term" value="P:ribosomal small subunit biogenesis"/>
    <property type="evidence" value="ECO:0007669"/>
    <property type="project" value="UniProtKB-UniRule"/>
</dbReference>
<dbReference type="OrthoDB" id="9809485at2"/>
<comment type="subunit">
    <text evidence="10">Monomer. Associates with 30S ribosomal subunit, binds 16S rRNA.</text>
</comment>
<keyword evidence="7 10" id="KW-0862">Zinc</keyword>
<dbReference type="GO" id="GO:0003924">
    <property type="term" value="F:GTPase activity"/>
    <property type="evidence" value="ECO:0007669"/>
    <property type="project" value="UniProtKB-UniRule"/>
</dbReference>
<name>A0A833MAS8_9FIRM</name>
<keyword evidence="6 10" id="KW-0378">Hydrolase</keyword>
<dbReference type="CDD" id="cd01854">
    <property type="entry name" value="YjeQ_EngC"/>
    <property type="match status" value="1"/>
</dbReference>
<dbReference type="SMART" id="SM00382">
    <property type="entry name" value="AAA"/>
    <property type="match status" value="1"/>
</dbReference>
<keyword evidence="5 10" id="KW-0547">Nucleotide-binding</keyword>
<evidence type="ECO:0000256" key="1">
    <source>
        <dbReference type="ARBA" id="ARBA00022490"/>
    </source>
</evidence>
<keyword evidence="9 10" id="KW-0342">GTP-binding</keyword>
<dbReference type="GO" id="GO:0005525">
    <property type="term" value="F:GTP binding"/>
    <property type="evidence" value="ECO:0007669"/>
    <property type="project" value="UniProtKB-UniRule"/>
</dbReference>
<sequence length="352" mass="40293">MNLKKYGWNEFLEKSFMEYKEKSFEVGRIVIEHKHIYRILTSVGEVLGEVSGKMRFHASSHTDYPAVGDWVVITIRPQEMKATIHATLPRWSKFSRKVAGVETEEQIIAANFDTVFIISSLNRDFNIRRIERYLTMAWESGGNPVIILSKADLCQDIEAYISQLEAIAIGVTIHIISSYDGRGLEELKNYCKEGKTIAILGSSGVGKSTLINCLAGEELLEVQDIRETDDRGRHTTTHRQLVLLKDGGLIIDTPGMREFQLWDGTDGVHETFNDIETIAKNCFYKDCQHTSEPGCTVIAAINEGVLTEDRLKSYKKLQREMKRFENKKLQLARIQENRKKKTKFKRDKSFSY</sequence>
<evidence type="ECO:0000256" key="8">
    <source>
        <dbReference type="ARBA" id="ARBA00022884"/>
    </source>
</evidence>
<dbReference type="GO" id="GO:0005737">
    <property type="term" value="C:cytoplasm"/>
    <property type="evidence" value="ECO:0007669"/>
    <property type="project" value="UniProtKB-SubCell"/>
</dbReference>
<evidence type="ECO:0000256" key="6">
    <source>
        <dbReference type="ARBA" id="ARBA00022801"/>
    </source>
</evidence>
<evidence type="ECO:0000256" key="4">
    <source>
        <dbReference type="ARBA" id="ARBA00022730"/>
    </source>
</evidence>
<dbReference type="GO" id="GO:0019843">
    <property type="term" value="F:rRNA binding"/>
    <property type="evidence" value="ECO:0007669"/>
    <property type="project" value="UniProtKB-KW"/>
</dbReference>
<keyword evidence="3 10" id="KW-0479">Metal-binding</keyword>
<keyword evidence="1 10" id="KW-0963">Cytoplasm</keyword>
<evidence type="ECO:0000259" key="12">
    <source>
        <dbReference type="PROSITE" id="PS50936"/>
    </source>
</evidence>
<comment type="function">
    <text evidence="10">One of several proteins that assist in the late maturation steps of the functional core of the 30S ribosomal subunit. Helps release RbfA from mature subunits. May play a role in the assembly of ribosomal proteins into the subunit. Circularly permuted GTPase that catalyzes slow GTP hydrolysis, GTPase activity is stimulated by the 30S ribosomal subunit.</text>
</comment>
<dbReference type="SUPFAM" id="SSF52540">
    <property type="entry name" value="P-loop containing nucleoside triphosphate hydrolases"/>
    <property type="match status" value="1"/>
</dbReference>
<dbReference type="Gene3D" id="3.40.50.300">
    <property type="entry name" value="P-loop containing nucleotide triphosphate hydrolases"/>
    <property type="match status" value="1"/>
</dbReference>
<evidence type="ECO:0000256" key="7">
    <source>
        <dbReference type="ARBA" id="ARBA00022833"/>
    </source>
</evidence>
<accession>A0A833MAS8</accession>
<evidence type="ECO:0000256" key="3">
    <source>
        <dbReference type="ARBA" id="ARBA00022723"/>
    </source>
</evidence>
<dbReference type="Gene3D" id="1.10.40.50">
    <property type="entry name" value="Probable gtpase engc, domain 3"/>
    <property type="match status" value="1"/>
</dbReference>
<evidence type="ECO:0000256" key="11">
    <source>
        <dbReference type="SAM" id="Coils"/>
    </source>
</evidence>
<dbReference type="HAMAP" id="MF_01820">
    <property type="entry name" value="GTPase_RsgA"/>
    <property type="match status" value="1"/>
</dbReference>
<dbReference type="InterPro" id="IPR004881">
    <property type="entry name" value="Ribosome_biogen_GTPase_RsgA"/>
</dbReference>
<comment type="caution">
    <text evidence="14">The sequence shown here is derived from an EMBL/GenBank/DDBJ whole genome shotgun (WGS) entry which is preliminary data.</text>
</comment>
<keyword evidence="11" id="KW-0175">Coiled coil</keyword>
<dbReference type="Proteomes" id="UP000465601">
    <property type="component" value="Unassembled WGS sequence"/>
</dbReference>
<dbReference type="InterPro" id="IPR003593">
    <property type="entry name" value="AAA+_ATPase"/>
</dbReference>
<feature type="domain" description="CP-type G" evidence="13">
    <location>
        <begin position="101"/>
        <end position="259"/>
    </location>
</feature>
<dbReference type="PANTHER" id="PTHR32120">
    <property type="entry name" value="SMALL RIBOSOMAL SUBUNIT BIOGENESIS GTPASE RSGA"/>
    <property type="match status" value="1"/>
</dbReference>
<feature type="binding site" evidence="10">
    <location>
        <position position="282"/>
    </location>
    <ligand>
        <name>Zn(2+)</name>
        <dbReference type="ChEBI" id="CHEBI:29105"/>
    </ligand>
</feature>
<feature type="domain" description="EngC GTPase" evidence="12">
    <location>
        <begin position="110"/>
        <end position="257"/>
    </location>
</feature>
<keyword evidence="8 10" id="KW-0694">RNA-binding</keyword>
<evidence type="ECO:0000313" key="15">
    <source>
        <dbReference type="Proteomes" id="UP000465601"/>
    </source>
</evidence>
<comment type="similarity">
    <text evidence="10">Belongs to the TRAFAC class YlqF/YawG GTPase family. RsgA subfamily.</text>
</comment>
<gene>
    <name evidence="10 14" type="primary">rsgA</name>
    <name evidence="14" type="ORF">F8153_04905</name>
</gene>
<evidence type="ECO:0000256" key="2">
    <source>
        <dbReference type="ARBA" id="ARBA00022517"/>
    </source>
</evidence>
<proteinExistence type="inferred from homology"/>
<dbReference type="EMBL" id="WBZB01000013">
    <property type="protein sequence ID" value="KAB3531518.1"/>
    <property type="molecule type" value="Genomic_DNA"/>
</dbReference>
<dbReference type="NCBIfam" id="TIGR00157">
    <property type="entry name" value="ribosome small subunit-dependent GTPase A"/>
    <property type="match status" value="1"/>
</dbReference>
<feature type="binding site" evidence="10">
    <location>
        <position position="287"/>
    </location>
    <ligand>
        <name>Zn(2+)</name>
        <dbReference type="ChEBI" id="CHEBI:29105"/>
    </ligand>
</feature>
<dbReference type="InterPro" id="IPR030378">
    <property type="entry name" value="G_CP_dom"/>
</dbReference>